<feature type="domain" description="Rieske" evidence="5">
    <location>
        <begin position="396"/>
        <end position="450"/>
    </location>
</feature>
<dbReference type="EMBL" id="JAAZHI010000209">
    <property type="protein sequence ID" value="NLA56733.1"/>
    <property type="molecule type" value="Genomic_DNA"/>
</dbReference>
<evidence type="ECO:0000259" key="5">
    <source>
        <dbReference type="PROSITE" id="PS51296"/>
    </source>
</evidence>
<proteinExistence type="predicted"/>
<dbReference type="GO" id="GO:0046872">
    <property type="term" value="F:metal ion binding"/>
    <property type="evidence" value="ECO:0007669"/>
    <property type="project" value="UniProtKB-KW"/>
</dbReference>
<keyword evidence="4" id="KW-0411">Iron-sulfur</keyword>
<dbReference type="SUPFAM" id="SSF51905">
    <property type="entry name" value="FAD/NAD(P)-binding domain"/>
    <property type="match status" value="1"/>
</dbReference>
<dbReference type="GO" id="GO:0004497">
    <property type="term" value="F:monooxygenase activity"/>
    <property type="evidence" value="ECO:0007669"/>
    <property type="project" value="UniProtKB-ARBA"/>
</dbReference>
<dbReference type="Gene3D" id="3.30.9.10">
    <property type="entry name" value="D-Amino Acid Oxidase, subunit A, domain 2"/>
    <property type="match status" value="1"/>
</dbReference>
<accession>A0A7X6SW09</accession>
<evidence type="ECO:0000256" key="4">
    <source>
        <dbReference type="ARBA" id="ARBA00023014"/>
    </source>
</evidence>
<dbReference type="PANTHER" id="PTHR13847:SF274">
    <property type="entry name" value="RIESKE 2FE-2S IRON-SULFUR PROTEIN YHFW-RELATED"/>
    <property type="match status" value="1"/>
</dbReference>
<name>A0A7X6SW09_9CORY</name>
<protein>
    <submittedName>
        <fullName evidence="6">FAD-dependent oxidoreductase</fullName>
    </submittedName>
</protein>
<organism evidence="6 7">
    <name type="scientific">Corynebacterium humireducens</name>
    <dbReference type="NCBI Taxonomy" id="1223514"/>
    <lineage>
        <taxon>Bacteria</taxon>
        <taxon>Bacillati</taxon>
        <taxon>Actinomycetota</taxon>
        <taxon>Actinomycetes</taxon>
        <taxon>Mycobacteriales</taxon>
        <taxon>Corynebacteriaceae</taxon>
        <taxon>Corynebacterium</taxon>
    </lineage>
</organism>
<reference evidence="6 7" key="1">
    <citation type="journal article" date="2020" name="Biotechnol. Biofuels">
        <title>New insights from the biogas microbiome by comprehensive genome-resolved metagenomics of nearly 1600 species originating from multiple anaerobic digesters.</title>
        <authorList>
            <person name="Campanaro S."/>
            <person name="Treu L."/>
            <person name="Rodriguez-R L.M."/>
            <person name="Kovalovszki A."/>
            <person name="Ziels R.M."/>
            <person name="Maus I."/>
            <person name="Zhu X."/>
            <person name="Kougias P.G."/>
            <person name="Basile A."/>
            <person name="Luo G."/>
            <person name="Schluter A."/>
            <person name="Konstantinidis K.T."/>
            <person name="Angelidaki I."/>
        </authorList>
    </citation>
    <scope>NUCLEOTIDE SEQUENCE [LARGE SCALE GENOMIC DNA]</scope>
    <source>
        <strain evidence="6">AS15tlH2ME_198</strain>
    </source>
</reference>
<dbReference type="Gene3D" id="2.102.10.10">
    <property type="entry name" value="Rieske [2Fe-2S] iron-sulphur domain"/>
    <property type="match status" value="1"/>
</dbReference>
<dbReference type="Proteomes" id="UP000557899">
    <property type="component" value="Unassembled WGS sequence"/>
</dbReference>
<sequence>MTTPLWRDVTAEIPLTALPSGLRVDVAVVGAGFTGLHTALLLARSGLRVAVVEARRVGAGASGATTAKATLLQRTRLSDIADRHGRDAAAAYLAANDFGLEWMAGFCRDHDVPVERTRAVTFSTTDDGAEAVRREYATARDLGLPVELIEHPAEEFATHLAVALPDMLQLDPADLLVALGRAVVDAGGSIHDHTRVTGLDSGADGVTVETTAGTLHAGKVVLATASPILDHGRTTMSLAAQRSYLCAYRAPGPLPEGMFISAEEPTISLRTARVDGDEWLLVGGQGHPTGQEADTGARRTHAWSAQDYHPVSMLPVVEKLSWGGDRVFFAGGYSKWGLAAAPAAAHIVADLVAGREPTLTFGSPSVAATAATTASTLTKAATGRAGVRPVGESVVDGRTCRVSLLCTHMGGLLEWNEVEQSWDCPLHGSRFAADGTVLEGPAVKDLPQVE</sequence>
<evidence type="ECO:0000313" key="7">
    <source>
        <dbReference type="Proteomes" id="UP000557899"/>
    </source>
</evidence>
<dbReference type="AlphaFoldDB" id="A0A7X6SW09"/>
<keyword evidence="2" id="KW-0479">Metal-binding</keyword>
<dbReference type="PROSITE" id="PS51296">
    <property type="entry name" value="RIESKE"/>
    <property type="match status" value="1"/>
</dbReference>
<dbReference type="InterPro" id="IPR006076">
    <property type="entry name" value="FAD-dep_OxRdtase"/>
</dbReference>
<dbReference type="GO" id="GO:0016705">
    <property type="term" value="F:oxidoreductase activity, acting on paired donors, with incorporation or reduction of molecular oxygen"/>
    <property type="evidence" value="ECO:0007669"/>
    <property type="project" value="UniProtKB-ARBA"/>
</dbReference>
<dbReference type="Gene3D" id="3.50.50.60">
    <property type="entry name" value="FAD/NAD(P)-binding domain"/>
    <property type="match status" value="1"/>
</dbReference>
<dbReference type="GO" id="GO:0051537">
    <property type="term" value="F:2 iron, 2 sulfur cluster binding"/>
    <property type="evidence" value="ECO:0007669"/>
    <property type="project" value="UniProtKB-KW"/>
</dbReference>
<dbReference type="InterPro" id="IPR036188">
    <property type="entry name" value="FAD/NAD-bd_sf"/>
</dbReference>
<keyword evidence="3" id="KW-0408">Iron</keyword>
<dbReference type="GO" id="GO:0005737">
    <property type="term" value="C:cytoplasm"/>
    <property type="evidence" value="ECO:0007669"/>
    <property type="project" value="TreeGrafter"/>
</dbReference>
<dbReference type="InterPro" id="IPR017941">
    <property type="entry name" value="Rieske_2Fe-2S"/>
</dbReference>
<evidence type="ECO:0000256" key="3">
    <source>
        <dbReference type="ARBA" id="ARBA00023004"/>
    </source>
</evidence>
<evidence type="ECO:0000313" key="6">
    <source>
        <dbReference type="EMBL" id="NLA56733.1"/>
    </source>
</evidence>
<evidence type="ECO:0000256" key="1">
    <source>
        <dbReference type="ARBA" id="ARBA00022714"/>
    </source>
</evidence>
<dbReference type="Pfam" id="PF00355">
    <property type="entry name" value="Rieske"/>
    <property type="match status" value="1"/>
</dbReference>
<dbReference type="SUPFAM" id="SSF50022">
    <property type="entry name" value="ISP domain"/>
    <property type="match status" value="1"/>
</dbReference>
<comment type="caution">
    <text evidence="6">The sequence shown here is derived from an EMBL/GenBank/DDBJ whole genome shotgun (WGS) entry which is preliminary data.</text>
</comment>
<dbReference type="Pfam" id="PF01266">
    <property type="entry name" value="DAO"/>
    <property type="match status" value="1"/>
</dbReference>
<dbReference type="InterPro" id="IPR036922">
    <property type="entry name" value="Rieske_2Fe-2S_sf"/>
</dbReference>
<keyword evidence="1" id="KW-0001">2Fe-2S</keyword>
<evidence type="ECO:0000256" key="2">
    <source>
        <dbReference type="ARBA" id="ARBA00022723"/>
    </source>
</evidence>
<gene>
    <name evidence="6" type="ORF">GX859_10680</name>
</gene>
<dbReference type="PANTHER" id="PTHR13847">
    <property type="entry name" value="SARCOSINE DEHYDROGENASE-RELATED"/>
    <property type="match status" value="1"/>
</dbReference>